<feature type="signal peptide" evidence="2">
    <location>
        <begin position="1"/>
        <end position="20"/>
    </location>
</feature>
<protein>
    <submittedName>
        <fullName evidence="4">YdcF family protein</fullName>
    </submittedName>
</protein>
<keyword evidence="1" id="KW-0812">Transmembrane</keyword>
<dbReference type="RefSeq" id="WP_170103328.1">
    <property type="nucleotide sequence ID" value="NZ_JABAGR010000002.1"/>
</dbReference>
<name>A0A7X9Y080_9ACTN</name>
<dbReference type="InterPro" id="IPR051599">
    <property type="entry name" value="Cell_Envelope_Assoc"/>
</dbReference>
<proteinExistence type="predicted"/>
<accession>A0A7X9Y080</accession>
<dbReference type="Gene3D" id="3.40.50.620">
    <property type="entry name" value="HUPs"/>
    <property type="match status" value="1"/>
</dbReference>
<dbReference type="InterPro" id="IPR014729">
    <property type="entry name" value="Rossmann-like_a/b/a_fold"/>
</dbReference>
<feature type="transmembrane region" description="Helical" evidence="1">
    <location>
        <begin position="30"/>
        <end position="52"/>
    </location>
</feature>
<dbReference type="PANTHER" id="PTHR30336:SF20">
    <property type="entry name" value="DUF218 DOMAIN-CONTAINING PROTEIN"/>
    <property type="match status" value="1"/>
</dbReference>
<dbReference type="EMBL" id="JABAGR010000002">
    <property type="protein sequence ID" value="NMF25240.1"/>
    <property type="molecule type" value="Genomic_DNA"/>
</dbReference>
<dbReference type="GO" id="GO:0005886">
    <property type="term" value="C:plasma membrane"/>
    <property type="evidence" value="ECO:0007669"/>
    <property type="project" value="TreeGrafter"/>
</dbReference>
<organism evidence="4 5">
    <name type="scientific">Parafannyhessea umbonata</name>
    <dbReference type="NCBI Taxonomy" id="604330"/>
    <lineage>
        <taxon>Bacteria</taxon>
        <taxon>Bacillati</taxon>
        <taxon>Actinomycetota</taxon>
        <taxon>Coriobacteriia</taxon>
        <taxon>Coriobacteriales</taxon>
        <taxon>Atopobiaceae</taxon>
        <taxon>Parafannyhessea</taxon>
    </lineage>
</organism>
<dbReference type="Proteomes" id="UP000565613">
    <property type="component" value="Unassembled WGS sequence"/>
</dbReference>
<feature type="chain" id="PRO_5030527975" evidence="2">
    <location>
        <begin position="21"/>
        <end position="278"/>
    </location>
</feature>
<dbReference type="Pfam" id="PF02698">
    <property type="entry name" value="DUF218"/>
    <property type="match status" value="1"/>
</dbReference>
<dbReference type="InterPro" id="IPR003848">
    <property type="entry name" value="DUF218"/>
</dbReference>
<gene>
    <name evidence="4" type="ORF">HF885_02105</name>
</gene>
<reference evidence="4 5" key="1">
    <citation type="submission" date="2020-04" db="EMBL/GenBank/DDBJ databases">
        <authorList>
            <person name="Hitch T.C.A."/>
            <person name="Wylensek D."/>
            <person name="Clavel T."/>
        </authorList>
    </citation>
    <scope>NUCLEOTIDE SEQUENCE [LARGE SCALE GENOMIC DNA]</scope>
    <source>
        <strain evidence="4 5">105184</strain>
    </source>
</reference>
<keyword evidence="1" id="KW-1133">Transmembrane helix</keyword>
<keyword evidence="2" id="KW-0732">Signal</keyword>
<feature type="transmembrane region" description="Helical" evidence="1">
    <location>
        <begin position="59"/>
        <end position="78"/>
    </location>
</feature>
<dbReference type="CDD" id="cd06259">
    <property type="entry name" value="YdcF-like"/>
    <property type="match status" value="1"/>
</dbReference>
<sequence length="278" mass="28642">MVYAVCAASLALGVAFLAMALPAGAPRPSTFLWVACALAFAASCASNAAYLARHPGRPTIGMAPVAVASAGAAAAPLATSATVTSPPLRVLAVAALALGIACTAVFGYVFARMRAAYANAPAPGEKSVLIVLGAAVRDGRPCQTLARRLDVAASLLLGHPGRVAVLSGGVSATRPGEPTEAEAMARYLRDRGVPATQLLLEPRAANTRQNVSFSLEALRDAGLAGRQLCVVSNDYHLWRALRCARRQGVTLVPVAARTPRASAPQQWCREALTILAGR</sequence>
<dbReference type="AlphaFoldDB" id="A0A7X9Y080"/>
<evidence type="ECO:0000259" key="3">
    <source>
        <dbReference type="Pfam" id="PF02698"/>
    </source>
</evidence>
<evidence type="ECO:0000256" key="1">
    <source>
        <dbReference type="SAM" id="Phobius"/>
    </source>
</evidence>
<dbReference type="PANTHER" id="PTHR30336">
    <property type="entry name" value="INNER MEMBRANE PROTEIN, PROBABLE PERMEASE"/>
    <property type="match status" value="1"/>
</dbReference>
<feature type="domain" description="DUF218" evidence="3">
    <location>
        <begin position="128"/>
        <end position="267"/>
    </location>
</feature>
<evidence type="ECO:0000313" key="5">
    <source>
        <dbReference type="Proteomes" id="UP000565613"/>
    </source>
</evidence>
<feature type="transmembrane region" description="Helical" evidence="1">
    <location>
        <begin position="90"/>
        <end position="111"/>
    </location>
</feature>
<evidence type="ECO:0000313" key="4">
    <source>
        <dbReference type="EMBL" id="NMF25240.1"/>
    </source>
</evidence>
<comment type="caution">
    <text evidence="4">The sequence shown here is derived from an EMBL/GenBank/DDBJ whole genome shotgun (WGS) entry which is preliminary data.</text>
</comment>
<keyword evidence="1" id="KW-0472">Membrane</keyword>
<evidence type="ECO:0000256" key="2">
    <source>
        <dbReference type="SAM" id="SignalP"/>
    </source>
</evidence>